<feature type="compositionally biased region" description="Polar residues" evidence="1">
    <location>
        <begin position="92"/>
        <end position="108"/>
    </location>
</feature>
<comment type="caution">
    <text evidence="2">The sequence shown here is derived from an EMBL/GenBank/DDBJ whole genome shotgun (WGS) entry which is preliminary data.</text>
</comment>
<keyword evidence="3" id="KW-1185">Reference proteome</keyword>
<dbReference type="Proteomes" id="UP001499854">
    <property type="component" value="Unassembled WGS sequence"/>
</dbReference>
<feature type="region of interest" description="Disordered" evidence="1">
    <location>
        <begin position="76"/>
        <end position="117"/>
    </location>
</feature>
<sequence>MKAGTKLTLAAGLGAGYVLGARAGREKYDKIVGAVRKVTEAPAVRQTANVIQVQAFEITRNTAAKGRETVVHVVEKVRHRGDHDEEHDGGSSDENLTSAKANGPTTATRAARSKPGS</sequence>
<accession>A0ABP5CJP7</accession>
<feature type="compositionally biased region" description="Basic and acidic residues" evidence="1">
    <location>
        <begin position="76"/>
        <end position="90"/>
    </location>
</feature>
<name>A0ABP5CJP7_9ACTN</name>
<evidence type="ECO:0000256" key="1">
    <source>
        <dbReference type="SAM" id="MobiDB-lite"/>
    </source>
</evidence>
<dbReference type="EMBL" id="BAAAQM010000009">
    <property type="protein sequence ID" value="GAA1964080.1"/>
    <property type="molecule type" value="Genomic_DNA"/>
</dbReference>
<gene>
    <name evidence="2" type="ORF">GCM10009838_21630</name>
</gene>
<reference evidence="3" key="1">
    <citation type="journal article" date="2019" name="Int. J. Syst. Evol. Microbiol.">
        <title>The Global Catalogue of Microorganisms (GCM) 10K type strain sequencing project: providing services to taxonomists for standard genome sequencing and annotation.</title>
        <authorList>
            <consortium name="The Broad Institute Genomics Platform"/>
            <consortium name="The Broad Institute Genome Sequencing Center for Infectious Disease"/>
            <person name="Wu L."/>
            <person name="Ma J."/>
        </authorList>
    </citation>
    <scope>NUCLEOTIDE SEQUENCE [LARGE SCALE GENOMIC DNA]</scope>
    <source>
        <strain evidence="3">JCM 16013</strain>
    </source>
</reference>
<evidence type="ECO:0000313" key="3">
    <source>
        <dbReference type="Proteomes" id="UP001499854"/>
    </source>
</evidence>
<organism evidence="2 3">
    <name type="scientific">Catenulispora subtropica</name>
    <dbReference type="NCBI Taxonomy" id="450798"/>
    <lineage>
        <taxon>Bacteria</taxon>
        <taxon>Bacillati</taxon>
        <taxon>Actinomycetota</taxon>
        <taxon>Actinomycetes</taxon>
        <taxon>Catenulisporales</taxon>
        <taxon>Catenulisporaceae</taxon>
        <taxon>Catenulispora</taxon>
    </lineage>
</organism>
<dbReference type="RefSeq" id="WP_344656814.1">
    <property type="nucleotide sequence ID" value="NZ_BAAAQM010000009.1"/>
</dbReference>
<evidence type="ECO:0000313" key="2">
    <source>
        <dbReference type="EMBL" id="GAA1964080.1"/>
    </source>
</evidence>
<evidence type="ECO:0008006" key="4">
    <source>
        <dbReference type="Google" id="ProtNLM"/>
    </source>
</evidence>
<proteinExistence type="predicted"/>
<protein>
    <recommendedName>
        <fullName evidence="4">Secreted protein</fullName>
    </recommendedName>
</protein>